<evidence type="ECO:0000259" key="7">
    <source>
        <dbReference type="PROSITE" id="PS50103"/>
    </source>
</evidence>
<dbReference type="OMA" id="FFSAHRD"/>
<dbReference type="FunFam" id="4.10.1000.10:FF:000001">
    <property type="entry name" value="zinc finger CCCH domain-containing protein 15-like"/>
    <property type="match status" value="1"/>
</dbReference>
<dbReference type="InterPro" id="IPR045877">
    <property type="entry name" value="ZFP36-like"/>
</dbReference>
<evidence type="ECO:0000256" key="3">
    <source>
        <dbReference type="ARBA" id="ARBA00022771"/>
    </source>
</evidence>
<reference evidence="8 9" key="2">
    <citation type="submission" date="2018-11" db="EMBL/GenBank/DDBJ databases">
        <authorList>
            <consortium name="Pathogen Informatics"/>
        </authorList>
    </citation>
    <scope>NUCLEOTIDE SEQUENCE [LARGE SCALE GENOMIC DNA]</scope>
</reference>
<dbReference type="AlphaFoldDB" id="A0A0N5D116"/>
<dbReference type="PROSITE" id="PS50103">
    <property type="entry name" value="ZF_C3H1"/>
    <property type="match status" value="2"/>
</dbReference>
<dbReference type="GO" id="GO:0030154">
    <property type="term" value="P:cell differentiation"/>
    <property type="evidence" value="ECO:0007669"/>
    <property type="project" value="UniProtKB-ARBA"/>
</dbReference>
<keyword evidence="1 5" id="KW-0479">Metal-binding</keyword>
<organism evidence="10">
    <name type="scientific">Thelazia callipaeda</name>
    <name type="common">Oriental eyeworm</name>
    <name type="synonym">Parasitic nematode</name>
    <dbReference type="NCBI Taxonomy" id="103827"/>
    <lineage>
        <taxon>Eukaryota</taxon>
        <taxon>Metazoa</taxon>
        <taxon>Ecdysozoa</taxon>
        <taxon>Nematoda</taxon>
        <taxon>Chromadorea</taxon>
        <taxon>Rhabditida</taxon>
        <taxon>Spirurina</taxon>
        <taxon>Spiruromorpha</taxon>
        <taxon>Thelazioidea</taxon>
        <taxon>Thelaziidae</taxon>
        <taxon>Thelazia</taxon>
    </lineage>
</organism>
<keyword evidence="4 5" id="KW-0862">Zinc</keyword>
<protein>
    <submittedName>
        <fullName evidence="10">C3H1-type domain-containing protein</fullName>
    </submittedName>
</protein>
<dbReference type="GO" id="GO:0005829">
    <property type="term" value="C:cytosol"/>
    <property type="evidence" value="ECO:0007669"/>
    <property type="project" value="TreeGrafter"/>
</dbReference>
<dbReference type="OrthoDB" id="410307at2759"/>
<feature type="zinc finger region" description="C3H1-type" evidence="5">
    <location>
        <begin position="146"/>
        <end position="174"/>
    </location>
</feature>
<dbReference type="EMBL" id="UYYF01004421">
    <property type="protein sequence ID" value="VDN03866.1"/>
    <property type="molecule type" value="Genomic_DNA"/>
</dbReference>
<dbReference type="WBParaSite" id="TCLT_0000651901-mRNA-1">
    <property type="protein sequence ID" value="TCLT_0000651901-mRNA-1"/>
    <property type="gene ID" value="TCLT_0000651901"/>
</dbReference>
<accession>A0A0N5D116</accession>
<dbReference type="InterPro" id="IPR000571">
    <property type="entry name" value="Znf_CCCH"/>
</dbReference>
<keyword evidence="9" id="KW-1185">Reference proteome</keyword>
<dbReference type="GO" id="GO:0043186">
    <property type="term" value="C:P granule"/>
    <property type="evidence" value="ECO:0007669"/>
    <property type="project" value="UniProtKB-ARBA"/>
</dbReference>
<dbReference type="Proteomes" id="UP000276776">
    <property type="component" value="Unassembled WGS sequence"/>
</dbReference>
<dbReference type="SMART" id="SM00356">
    <property type="entry name" value="ZnF_C3H1"/>
    <property type="match status" value="2"/>
</dbReference>
<reference evidence="10" key="1">
    <citation type="submission" date="2017-02" db="UniProtKB">
        <authorList>
            <consortium name="WormBaseParasite"/>
        </authorList>
    </citation>
    <scope>IDENTIFICATION</scope>
</reference>
<evidence type="ECO:0000256" key="1">
    <source>
        <dbReference type="ARBA" id="ARBA00022723"/>
    </source>
</evidence>
<evidence type="ECO:0000256" key="6">
    <source>
        <dbReference type="SAM" id="MobiDB-lite"/>
    </source>
</evidence>
<evidence type="ECO:0000256" key="5">
    <source>
        <dbReference type="PROSITE-ProRule" id="PRU00723"/>
    </source>
</evidence>
<evidence type="ECO:0000256" key="4">
    <source>
        <dbReference type="ARBA" id="ARBA00022833"/>
    </source>
</evidence>
<keyword evidence="3 5" id="KW-0863">Zinc-finger</keyword>
<keyword evidence="2" id="KW-0677">Repeat</keyword>
<dbReference type="PANTHER" id="PTHR12547">
    <property type="entry name" value="CCCH ZINC FINGER/TIS11-RELATED"/>
    <property type="match status" value="1"/>
</dbReference>
<evidence type="ECO:0000313" key="9">
    <source>
        <dbReference type="Proteomes" id="UP000276776"/>
    </source>
</evidence>
<sequence>MPSINNLAGLSNGWFPRPTSLGLSSNNGDSGFLQSRYGSATGSINNGFTRSSSNHTSVCSSPAPREHCITQQLQNAAGRLTLRNGTVTRNDASLQLHDASFLSAISGFYDLTTRNLMTDNFTKQQGNNTRSRDTMSIARKLLKPESYKTVMCQAWLANGTCSFGTSCRFAHGEEELRPCKLPMKNPKYKTKLCDKYTIDGLCPYGNRCLFIHPHALNASNPYIYPDRYKQVEYERIILESMKKNRLKVKAGHIKSQPPPSWPLETPAFFSAHRYRFDHLAENINPVTNSSSITFGRRNVSSQASALNDITNQVMQSRIPQDVFFTRNRYSNGNRRGNQSNSASSSSGGNSGLTFSNHSAPTMDSLYATNCPFQFAIITDNLARSLACEFNVD</sequence>
<dbReference type="GO" id="GO:0003730">
    <property type="term" value="F:mRNA 3'-UTR binding"/>
    <property type="evidence" value="ECO:0007669"/>
    <property type="project" value="TreeGrafter"/>
</dbReference>
<dbReference type="Pfam" id="PF00642">
    <property type="entry name" value="zf-CCCH"/>
    <property type="match status" value="2"/>
</dbReference>
<name>A0A0N5D116_THECL</name>
<dbReference type="STRING" id="103827.A0A0N5D116"/>
<dbReference type="GO" id="GO:0080090">
    <property type="term" value="P:regulation of primary metabolic process"/>
    <property type="evidence" value="ECO:0007669"/>
    <property type="project" value="UniProtKB-ARBA"/>
</dbReference>
<evidence type="ECO:0000313" key="10">
    <source>
        <dbReference type="WBParaSite" id="TCLT_0000651901-mRNA-1"/>
    </source>
</evidence>
<dbReference type="Gene3D" id="4.10.1000.10">
    <property type="entry name" value="Zinc finger, CCCH-type"/>
    <property type="match status" value="2"/>
</dbReference>
<gene>
    <name evidence="8" type="ORF">TCLT_LOCUS6508</name>
</gene>
<dbReference type="GO" id="GO:0008270">
    <property type="term" value="F:zinc ion binding"/>
    <property type="evidence" value="ECO:0007669"/>
    <property type="project" value="UniProtKB-KW"/>
</dbReference>
<dbReference type="FunFam" id="4.10.1000.10:FF:000018">
    <property type="entry name" value="Zinc finger protein"/>
    <property type="match status" value="1"/>
</dbReference>
<feature type="compositionally biased region" description="Low complexity" evidence="6">
    <location>
        <begin position="327"/>
        <end position="347"/>
    </location>
</feature>
<proteinExistence type="predicted"/>
<evidence type="ECO:0000313" key="8">
    <source>
        <dbReference type="EMBL" id="VDN03866.1"/>
    </source>
</evidence>
<feature type="zinc finger region" description="C3H1-type" evidence="5">
    <location>
        <begin position="187"/>
        <end position="215"/>
    </location>
</feature>
<feature type="domain" description="C3H1-type" evidence="7">
    <location>
        <begin position="187"/>
        <end position="215"/>
    </location>
</feature>
<evidence type="ECO:0000256" key="2">
    <source>
        <dbReference type="ARBA" id="ARBA00022737"/>
    </source>
</evidence>
<feature type="domain" description="C3H1-type" evidence="7">
    <location>
        <begin position="146"/>
        <end position="174"/>
    </location>
</feature>
<dbReference type="GO" id="GO:0010468">
    <property type="term" value="P:regulation of gene expression"/>
    <property type="evidence" value="ECO:0007669"/>
    <property type="project" value="UniProtKB-ARBA"/>
</dbReference>
<dbReference type="PANTHER" id="PTHR12547:SF71">
    <property type="entry name" value="CCCH-TYPE ZINC FINGER PROTEIN MOE-3-RELATED"/>
    <property type="match status" value="1"/>
</dbReference>
<dbReference type="SUPFAM" id="SSF90229">
    <property type="entry name" value="CCCH zinc finger"/>
    <property type="match status" value="2"/>
</dbReference>
<dbReference type="InterPro" id="IPR036855">
    <property type="entry name" value="Znf_CCCH_sf"/>
</dbReference>
<feature type="region of interest" description="Disordered" evidence="6">
    <location>
        <begin position="327"/>
        <end position="354"/>
    </location>
</feature>